<dbReference type="EMBL" id="UGHV01000001">
    <property type="protein sequence ID" value="STO97120.1"/>
    <property type="molecule type" value="Genomic_DNA"/>
</dbReference>
<dbReference type="Proteomes" id="UP000254841">
    <property type="component" value="Unassembled WGS sequence"/>
</dbReference>
<accession>A0A377J3V1</accession>
<evidence type="ECO:0000313" key="2">
    <source>
        <dbReference type="Proteomes" id="UP000254841"/>
    </source>
</evidence>
<name>A0A377J3V1_9HELI</name>
<dbReference type="RefSeq" id="WP_115011385.1">
    <property type="nucleotide sequence ID" value="NZ_UGHV01000001.1"/>
</dbReference>
<proteinExistence type="predicted"/>
<reference evidence="1 2" key="1">
    <citation type="submission" date="2018-06" db="EMBL/GenBank/DDBJ databases">
        <authorList>
            <consortium name="Pathogen Informatics"/>
            <person name="Doyle S."/>
        </authorList>
    </citation>
    <scope>NUCLEOTIDE SEQUENCE [LARGE SCALE GENOMIC DNA]</scope>
    <source>
        <strain evidence="1 2">NCTC12410</strain>
    </source>
</reference>
<dbReference type="OrthoDB" id="5326171at2"/>
<sequence length="116" mass="13807">MQFSTAKRNDILYLCSQGRVKTYEDYLEFANRLDKLIATHIKVDSRDFSQWRIMLLDAFPFNTYALGHLLRLKLYNNYDFSLGTNNYHLLELLESVEFDKIFAISVEHDPRNYKNS</sequence>
<organism evidence="1 2">
    <name type="scientific">Helicobacter canis</name>
    <dbReference type="NCBI Taxonomy" id="29419"/>
    <lineage>
        <taxon>Bacteria</taxon>
        <taxon>Pseudomonadati</taxon>
        <taxon>Campylobacterota</taxon>
        <taxon>Epsilonproteobacteria</taxon>
        <taxon>Campylobacterales</taxon>
        <taxon>Helicobacteraceae</taxon>
        <taxon>Helicobacter</taxon>
    </lineage>
</organism>
<dbReference type="AlphaFoldDB" id="A0A377J3V1"/>
<evidence type="ECO:0000313" key="1">
    <source>
        <dbReference type="EMBL" id="STO97120.1"/>
    </source>
</evidence>
<gene>
    <name evidence="1" type="ORF">NCTC12410_00942</name>
</gene>
<protein>
    <submittedName>
        <fullName evidence="1">Uncharacterized protein</fullName>
    </submittedName>
</protein>